<dbReference type="Proteomes" id="UP000013111">
    <property type="component" value="Unassembled WGS sequence"/>
</dbReference>
<dbReference type="SUPFAM" id="SSF53254">
    <property type="entry name" value="Phosphoglycerate mutase-like"/>
    <property type="match status" value="1"/>
</dbReference>
<reference evidence="5 6" key="1">
    <citation type="submission" date="2012-11" db="EMBL/GenBank/DDBJ databases">
        <authorList>
            <person name="Linke B."/>
        </authorList>
    </citation>
    <scope>NUCLEOTIDE SEQUENCE [LARGE SCALE GENOMIC DNA]</scope>
    <source>
        <strain evidence="6">CFBP 1232</strain>
    </source>
</reference>
<dbReference type="EC" id="3.1.3.10" evidence="5"/>
<comment type="similarity">
    <text evidence="1">Belongs to the histidine acid phosphatase family.</text>
</comment>
<evidence type="ECO:0000256" key="3">
    <source>
        <dbReference type="SAM" id="MobiDB-lite"/>
    </source>
</evidence>
<feature type="chain" id="PRO_5032828742" evidence="4">
    <location>
        <begin position="29"/>
        <end position="617"/>
    </location>
</feature>
<dbReference type="AlphaFoldDB" id="A0A830ZV16"/>
<dbReference type="GO" id="GO:0008877">
    <property type="term" value="F:glucose-1-phosphatase activity"/>
    <property type="evidence" value="ECO:0007669"/>
    <property type="project" value="UniProtKB-EC"/>
</dbReference>
<feature type="compositionally biased region" description="Low complexity" evidence="3">
    <location>
        <begin position="604"/>
        <end position="617"/>
    </location>
</feature>
<dbReference type="NCBIfam" id="NF007553">
    <property type="entry name" value="PRK10173.1"/>
    <property type="match status" value="1"/>
</dbReference>
<dbReference type="InterPro" id="IPR029033">
    <property type="entry name" value="His_PPase_superfam"/>
</dbReference>
<keyword evidence="5" id="KW-0378">Hydrolase</keyword>
<keyword evidence="2" id="KW-0175">Coiled coil</keyword>
<feature type="compositionally biased region" description="Basic and acidic residues" evidence="3">
    <location>
        <begin position="588"/>
        <end position="603"/>
    </location>
</feature>
<feature type="compositionally biased region" description="Low complexity" evidence="3">
    <location>
        <begin position="535"/>
        <end position="549"/>
    </location>
</feature>
<feature type="coiled-coil region" evidence="2">
    <location>
        <begin position="477"/>
        <end position="517"/>
    </location>
</feature>
<evidence type="ECO:0000313" key="6">
    <source>
        <dbReference type="Proteomes" id="UP000013111"/>
    </source>
</evidence>
<dbReference type="InterPro" id="IPR050645">
    <property type="entry name" value="Histidine_acid_phosphatase"/>
</dbReference>
<comment type="caution">
    <text evidence="5">The sequence shown here is derived from an EMBL/GenBank/DDBJ whole genome shotgun (WGS) entry which is preliminary data.</text>
</comment>
<dbReference type="InterPro" id="IPR000560">
    <property type="entry name" value="His_Pase_clade-2"/>
</dbReference>
<sequence>MEHTHMIKKFSLCALAVFSAFSGISARAAESDYQLEQVLMMSRHNLRAPLADNGSLLDQATQKAWPKWDVPGGQLTTKGGVLEVYMGRYTREWLEQQGLTKQGECPGSDAIHAYANSLQRTVATAQFFITGAFPGCDISVSHQDAMGSMDPIFSPAITNGSEEFNKQALTAINSKSEKLALKPAFQRLEKIINYKNSPACSGKKSCDLTSDNQNIFTADNGKEPGVSGPLKVGNALVDAFTLQYYQGLPVEQVAWGLVKTPDQWQELAAIKNGYQDTLFASPVVAREVAAPLVDYIRSVLVDQDKATAPKVTLMVGHDSNIASLLGALDFKPYKLPGQNEQTPIGGMVQFQRWHDKKNDRELVKVEYVYQTSWQLRDEQPLSLSNPPQRVTLHMAGCPTDANGFCSWERFTRVLNESLQGTPLQVSESARAEPAASGHDTNSADSDTAVNKALAAKAAEDRVATEKAIADKAAAENAAEAQAAAEKATAEKEAADKAAAEKAAAEKAAADKAALEKAAAEKAAADKAAVEKAATDKAAAAKTALERAAAGTVVPRQRPQDKAEAEKTAAEKAALEKAAAGTALPGRAAQDKAEADKGKAEKQQADSAADVSAATSAQ</sequence>
<dbReference type="EMBL" id="CAPB01000011">
    <property type="protein sequence ID" value="CCO93384.1"/>
    <property type="molecule type" value="Genomic_DNA"/>
</dbReference>
<protein>
    <submittedName>
        <fullName evidence="5">Glucose-1-phosphatase</fullName>
        <ecNumber evidence="5">3.1.3.10</ecNumber>
    </submittedName>
</protein>
<dbReference type="PROSITE" id="PS00616">
    <property type="entry name" value="HIS_ACID_PHOSPHAT_1"/>
    <property type="match status" value="1"/>
</dbReference>
<dbReference type="PANTHER" id="PTHR11567">
    <property type="entry name" value="ACID PHOSPHATASE-RELATED"/>
    <property type="match status" value="1"/>
</dbReference>
<evidence type="ECO:0000313" key="5">
    <source>
        <dbReference type="EMBL" id="CCO93384.1"/>
    </source>
</evidence>
<gene>
    <name evidence="5" type="primary">agp</name>
    <name evidence="5" type="ORF">BN437_1445</name>
</gene>
<keyword evidence="4" id="KW-0732">Signal</keyword>
<evidence type="ECO:0000256" key="4">
    <source>
        <dbReference type="SAM" id="SignalP"/>
    </source>
</evidence>
<evidence type="ECO:0000256" key="2">
    <source>
        <dbReference type="SAM" id="Coils"/>
    </source>
</evidence>
<feature type="signal peptide" evidence="4">
    <location>
        <begin position="1"/>
        <end position="28"/>
    </location>
</feature>
<feature type="compositionally biased region" description="Basic and acidic residues" evidence="3">
    <location>
        <begin position="557"/>
        <end position="574"/>
    </location>
</feature>
<dbReference type="PROSITE" id="PS00778">
    <property type="entry name" value="HIS_ACID_PHOSPHAT_2"/>
    <property type="match status" value="1"/>
</dbReference>
<feature type="region of interest" description="Disordered" evidence="3">
    <location>
        <begin position="517"/>
        <end position="617"/>
    </location>
</feature>
<dbReference type="InterPro" id="IPR033379">
    <property type="entry name" value="Acid_Pase_AS"/>
</dbReference>
<feature type="region of interest" description="Disordered" evidence="3">
    <location>
        <begin position="423"/>
        <end position="445"/>
    </location>
</feature>
<proteinExistence type="inferred from homology"/>
<dbReference type="PANTHER" id="PTHR11567:SF135">
    <property type="entry name" value="GLUCOSE-1-PHOSPHATASE"/>
    <property type="match status" value="1"/>
</dbReference>
<accession>A0A830ZV16</accession>
<dbReference type="Pfam" id="PF00328">
    <property type="entry name" value="His_Phos_2"/>
    <property type="match status" value="1"/>
</dbReference>
<reference evidence="5 6" key="2">
    <citation type="submission" date="2013-04" db="EMBL/GenBank/DDBJ databases">
        <title>Comparative genomics of 12 strains of Erwinia amylovora identifies a pan-genome with a large conserved core and provides insights into host specificity.</title>
        <authorList>
            <person name="Mann R.A."/>
            <person name="Smits T.H.M."/>
            <person name="Buehlmann A."/>
            <person name="Blom J."/>
            <person name="Goesmann A."/>
            <person name="Frey J.E."/>
            <person name="Plummer K.M."/>
            <person name="Beer S.V."/>
            <person name="Luck J."/>
            <person name="Duffy B."/>
            <person name="Rodoni B."/>
        </authorList>
    </citation>
    <scope>NUCLEOTIDE SEQUENCE [LARGE SCALE GENOMIC DNA]</scope>
    <source>
        <strain evidence="6">CFBP 1232</strain>
    </source>
</reference>
<feature type="compositionally biased region" description="Basic and acidic residues" evidence="3">
    <location>
        <begin position="517"/>
        <end position="534"/>
    </location>
</feature>
<dbReference type="Gene3D" id="3.40.50.1240">
    <property type="entry name" value="Phosphoglycerate mutase-like"/>
    <property type="match status" value="2"/>
</dbReference>
<name>A0A830ZV16_ERWAM</name>
<organism evidence="5 6">
    <name type="scientific">Erwinia amylovora NBRC 12687 = CFBP 1232</name>
    <dbReference type="NCBI Taxonomy" id="1219359"/>
    <lineage>
        <taxon>Bacteria</taxon>
        <taxon>Pseudomonadati</taxon>
        <taxon>Pseudomonadota</taxon>
        <taxon>Gammaproteobacteria</taxon>
        <taxon>Enterobacterales</taxon>
        <taxon>Erwiniaceae</taxon>
        <taxon>Erwinia</taxon>
    </lineage>
</organism>
<dbReference type="CDD" id="cd07061">
    <property type="entry name" value="HP_HAP_like"/>
    <property type="match status" value="1"/>
</dbReference>
<dbReference type="GO" id="GO:0030288">
    <property type="term" value="C:outer membrane-bounded periplasmic space"/>
    <property type="evidence" value="ECO:0007669"/>
    <property type="project" value="TreeGrafter"/>
</dbReference>
<feature type="compositionally biased region" description="Low complexity" evidence="3">
    <location>
        <begin position="575"/>
        <end position="587"/>
    </location>
</feature>
<evidence type="ECO:0000256" key="1">
    <source>
        <dbReference type="ARBA" id="ARBA00005375"/>
    </source>
</evidence>